<dbReference type="EnsemblPlants" id="AET7Gv21338400.10">
    <property type="protein sequence ID" value="AET7Gv21338400.10"/>
    <property type="gene ID" value="AET7Gv21338400"/>
</dbReference>
<evidence type="ECO:0000313" key="3">
    <source>
        <dbReference type="EnsemblPlants" id="AET7Gv21338400.11"/>
    </source>
</evidence>
<keyword evidence="1" id="KW-0863">Zinc-finger</keyword>
<dbReference type="EnsemblPlants" id="AET7Gv21338400.7">
    <property type="protein sequence ID" value="AET7Gv21338400.7"/>
    <property type="gene ID" value="AET7Gv21338400"/>
</dbReference>
<dbReference type="Gramene" id="AET7Gv21338400.11">
    <property type="protein sequence ID" value="AET7Gv21338400.11"/>
    <property type="gene ID" value="AET7Gv21338400"/>
</dbReference>
<evidence type="ECO:0000313" key="4">
    <source>
        <dbReference type="Proteomes" id="UP000015105"/>
    </source>
</evidence>
<dbReference type="Gramene" id="AET7Gv21338400.10">
    <property type="protein sequence ID" value="AET7Gv21338400.10"/>
    <property type="gene ID" value="AET7Gv21338400"/>
</dbReference>
<dbReference type="EnsemblPlants" id="AET7Gv21338400.8">
    <property type="protein sequence ID" value="AET7Gv21338400.8"/>
    <property type="gene ID" value="AET7Gv21338400"/>
</dbReference>
<feature type="domain" description="SWIM-type" evidence="2">
    <location>
        <begin position="43"/>
        <end position="79"/>
    </location>
</feature>
<dbReference type="PANTHER" id="PTHR47482">
    <property type="entry name" value="OS11G0632001 PROTEIN"/>
    <property type="match status" value="1"/>
</dbReference>
<reference evidence="3" key="4">
    <citation type="submission" date="2019-03" db="UniProtKB">
        <authorList>
            <consortium name="EnsemblPlants"/>
        </authorList>
    </citation>
    <scope>IDENTIFICATION</scope>
</reference>
<dbReference type="GO" id="GO:0008270">
    <property type="term" value="F:zinc ion binding"/>
    <property type="evidence" value="ECO:0007669"/>
    <property type="project" value="UniProtKB-KW"/>
</dbReference>
<dbReference type="Gramene" id="AET7Gv21338400.5">
    <property type="protein sequence ID" value="AET7Gv21338400.5"/>
    <property type="gene ID" value="AET7Gv21338400"/>
</dbReference>
<protein>
    <recommendedName>
        <fullName evidence="2">SWIM-type domain-containing protein</fullName>
    </recommendedName>
</protein>
<dbReference type="Pfam" id="PF04434">
    <property type="entry name" value="SWIM"/>
    <property type="match status" value="1"/>
</dbReference>
<sequence>MPFSNECYGAVNSQIRREVAKMRMYATVHNNAAKREKWSRVKYEVNMTQGQTEFTCECGYFEHTGMLCSHVSRVIDILHLKEIPAKHIVKRCTKDARGILPKLLVQCQKDNSVNLSFPCRHSTARRFT</sequence>
<dbReference type="Gramene" id="AET7Gv21338400.6">
    <property type="protein sequence ID" value="AET7Gv21338400.6"/>
    <property type="gene ID" value="AET7Gv21338400"/>
</dbReference>
<dbReference type="Gramene" id="AET7Gv21338400.7">
    <property type="protein sequence ID" value="AET7Gv21338400.7"/>
    <property type="gene ID" value="AET7Gv21338400"/>
</dbReference>
<dbReference type="AlphaFoldDB" id="A0A453TCI9"/>
<evidence type="ECO:0000259" key="2">
    <source>
        <dbReference type="PROSITE" id="PS50966"/>
    </source>
</evidence>
<dbReference type="EnsemblPlants" id="AET7Gv21338400.9">
    <property type="protein sequence ID" value="AET7Gv21338400.9"/>
    <property type="gene ID" value="AET7Gv21338400"/>
</dbReference>
<dbReference type="PANTHER" id="PTHR47482:SF5">
    <property type="entry name" value="FAR1 DOMAIN-CONTAINING PROTEIN"/>
    <property type="match status" value="1"/>
</dbReference>
<keyword evidence="1" id="KW-0862">Zinc</keyword>
<dbReference type="EnsemblPlants" id="AET7Gv21338400.6">
    <property type="protein sequence ID" value="AET7Gv21338400.6"/>
    <property type="gene ID" value="AET7Gv21338400"/>
</dbReference>
<keyword evidence="1" id="KW-0479">Metal-binding</keyword>
<reference evidence="3" key="5">
    <citation type="journal article" date="2021" name="G3 (Bethesda)">
        <title>Aegilops tauschii genome assembly Aet v5.0 features greater sequence contiguity and improved annotation.</title>
        <authorList>
            <person name="Wang L."/>
            <person name="Zhu T."/>
            <person name="Rodriguez J.C."/>
            <person name="Deal K.R."/>
            <person name="Dubcovsky J."/>
            <person name="McGuire P.E."/>
            <person name="Lux T."/>
            <person name="Spannagl M."/>
            <person name="Mayer K.F.X."/>
            <person name="Baldrich P."/>
            <person name="Meyers B.C."/>
            <person name="Huo N."/>
            <person name="Gu Y.Q."/>
            <person name="Zhou H."/>
            <person name="Devos K.M."/>
            <person name="Bennetzen J.L."/>
            <person name="Unver T."/>
            <person name="Budak H."/>
            <person name="Gulick P.J."/>
            <person name="Galiba G."/>
            <person name="Kalapos B."/>
            <person name="Nelson D.R."/>
            <person name="Li P."/>
            <person name="You F.M."/>
            <person name="Luo M.C."/>
            <person name="Dvorak J."/>
        </authorList>
    </citation>
    <scope>NUCLEOTIDE SEQUENCE [LARGE SCALE GENOMIC DNA]</scope>
    <source>
        <strain evidence="3">cv. AL8/78</strain>
    </source>
</reference>
<dbReference type="Gramene" id="AET7Gv21338400.8">
    <property type="protein sequence ID" value="AET7Gv21338400.8"/>
    <property type="gene ID" value="AET7Gv21338400"/>
</dbReference>
<dbReference type="EnsemblPlants" id="AET7Gv21338400.5">
    <property type="protein sequence ID" value="AET7Gv21338400.5"/>
    <property type="gene ID" value="AET7Gv21338400"/>
</dbReference>
<dbReference type="InterPro" id="IPR007527">
    <property type="entry name" value="Znf_SWIM"/>
</dbReference>
<organism evidence="3 4">
    <name type="scientific">Aegilops tauschii subsp. strangulata</name>
    <name type="common">Goatgrass</name>
    <dbReference type="NCBI Taxonomy" id="200361"/>
    <lineage>
        <taxon>Eukaryota</taxon>
        <taxon>Viridiplantae</taxon>
        <taxon>Streptophyta</taxon>
        <taxon>Embryophyta</taxon>
        <taxon>Tracheophyta</taxon>
        <taxon>Spermatophyta</taxon>
        <taxon>Magnoliopsida</taxon>
        <taxon>Liliopsida</taxon>
        <taxon>Poales</taxon>
        <taxon>Poaceae</taxon>
        <taxon>BOP clade</taxon>
        <taxon>Pooideae</taxon>
        <taxon>Triticodae</taxon>
        <taxon>Triticeae</taxon>
        <taxon>Triticinae</taxon>
        <taxon>Aegilops</taxon>
    </lineage>
</organism>
<name>A0A453TCI9_AEGTS</name>
<dbReference type="Gramene" id="AET7Gv21338400.9">
    <property type="protein sequence ID" value="AET7Gv21338400.9"/>
    <property type="gene ID" value="AET7Gv21338400"/>
</dbReference>
<reference evidence="4" key="1">
    <citation type="journal article" date="2014" name="Science">
        <title>Ancient hybridizations among the ancestral genomes of bread wheat.</title>
        <authorList>
            <consortium name="International Wheat Genome Sequencing Consortium,"/>
            <person name="Marcussen T."/>
            <person name="Sandve S.R."/>
            <person name="Heier L."/>
            <person name="Spannagl M."/>
            <person name="Pfeifer M."/>
            <person name="Jakobsen K.S."/>
            <person name="Wulff B.B."/>
            <person name="Steuernagel B."/>
            <person name="Mayer K.F."/>
            <person name="Olsen O.A."/>
        </authorList>
    </citation>
    <scope>NUCLEOTIDE SEQUENCE [LARGE SCALE GENOMIC DNA]</scope>
    <source>
        <strain evidence="4">cv. AL8/78</strain>
    </source>
</reference>
<evidence type="ECO:0000256" key="1">
    <source>
        <dbReference type="PROSITE-ProRule" id="PRU00325"/>
    </source>
</evidence>
<proteinExistence type="predicted"/>
<dbReference type="Gramene" id="AET7Gv21338400.4">
    <property type="protein sequence ID" value="AET7Gv21338400.4"/>
    <property type="gene ID" value="AET7Gv21338400"/>
</dbReference>
<dbReference type="PROSITE" id="PS50966">
    <property type="entry name" value="ZF_SWIM"/>
    <property type="match status" value="1"/>
</dbReference>
<keyword evidence="4" id="KW-1185">Reference proteome</keyword>
<dbReference type="EnsemblPlants" id="AET7Gv21338400.4">
    <property type="protein sequence ID" value="AET7Gv21338400.4"/>
    <property type="gene ID" value="AET7Gv21338400"/>
</dbReference>
<reference evidence="4" key="2">
    <citation type="journal article" date="2017" name="Nat. Plants">
        <title>The Aegilops tauschii genome reveals multiple impacts of transposons.</title>
        <authorList>
            <person name="Zhao G."/>
            <person name="Zou C."/>
            <person name="Li K."/>
            <person name="Wang K."/>
            <person name="Li T."/>
            <person name="Gao L."/>
            <person name="Zhang X."/>
            <person name="Wang H."/>
            <person name="Yang Z."/>
            <person name="Liu X."/>
            <person name="Jiang W."/>
            <person name="Mao L."/>
            <person name="Kong X."/>
            <person name="Jiao Y."/>
            <person name="Jia J."/>
        </authorList>
    </citation>
    <scope>NUCLEOTIDE SEQUENCE [LARGE SCALE GENOMIC DNA]</scope>
    <source>
        <strain evidence="4">cv. AL8/78</strain>
    </source>
</reference>
<accession>A0A453TCI9</accession>
<dbReference type="EnsemblPlants" id="AET7Gv21338400.11">
    <property type="protein sequence ID" value="AET7Gv21338400.11"/>
    <property type="gene ID" value="AET7Gv21338400"/>
</dbReference>
<dbReference type="Proteomes" id="UP000015105">
    <property type="component" value="Chromosome 7D"/>
</dbReference>
<reference evidence="3" key="3">
    <citation type="journal article" date="2017" name="Nature">
        <title>Genome sequence of the progenitor of the wheat D genome Aegilops tauschii.</title>
        <authorList>
            <person name="Luo M.C."/>
            <person name="Gu Y.Q."/>
            <person name="Puiu D."/>
            <person name="Wang H."/>
            <person name="Twardziok S.O."/>
            <person name="Deal K.R."/>
            <person name="Huo N."/>
            <person name="Zhu T."/>
            <person name="Wang L."/>
            <person name="Wang Y."/>
            <person name="McGuire P.E."/>
            <person name="Liu S."/>
            <person name="Long H."/>
            <person name="Ramasamy R.K."/>
            <person name="Rodriguez J.C."/>
            <person name="Van S.L."/>
            <person name="Yuan L."/>
            <person name="Wang Z."/>
            <person name="Xia Z."/>
            <person name="Xiao L."/>
            <person name="Anderson O.D."/>
            <person name="Ouyang S."/>
            <person name="Liang Y."/>
            <person name="Zimin A.V."/>
            <person name="Pertea G."/>
            <person name="Qi P."/>
            <person name="Bennetzen J.L."/>
            <person name="Dai X."/>
            <person name="Dawson M.W."/>
            <person name="Muller H.G."/>
            <person name="Kugler K."/>
            <person name="Rivarola-Duarte L."/>
            <person name="Spannagl M."/>
            <person name="Mayer K.F.X."/>
            <person name="Lu F.H."/>
            <person name="Bevan M.W."/>
            <person name="Leroy P."/>
            <person name="Li P."/>
            <person name="You F.M."/>
            <person name="Sun Q."/>
            <person name="Liu Z."/>
            <person name="Lyons E."/>
            <person name="Wicker T."/>
            <person name="Salzberg S.L."/>
            <person name="Devos K.M."/>
            <person name="Dvorak J."/>
        </authorList>
    </citation>
    <scope>NUCLEOTIDE SEQUENCE [LARGE SCALE GENOMIC DNA]</scope>
    <source>
        <strain evidence="3">cv. AL8/78</strain>
    </source>
</reference>